<dbReference type="PROSITE" id="PS51746">
    <property type="entry name" value="PPM_2"/>
    <property type="match status" value="1"/>
</dbReference>
<dbReference type="InterPro" id="IPR036457">
    <property type="entry name" value="PPM-type-like_dom_sf"/>
</dbReference>
<name>A0ABT1TKS1_9GAMM</name>
<dbReference type="CDD" id="cd00143">
    <property type="entry name" value="PP2Cc"/>
    <property type="match status" value="1"/>
</dbReference>
<dbReference type="RefSeq" id="WP_256604128.1">
    <property type="nucleotide sequence ID" value="NZ_JANIBJ010000046.1"/>
</dbReference>
<dbReference type="SUPFAM" id="SSF81606">
    <property type="entry name" value="PP2C-like"/>
    <property type="match status" value="1"/>
</dbReference>
<keyword evidence="3" id="KW-1185">Reference proteome</keyword>
<dbReference type="EMBL" id="JANIBJ010000046">
    <property type="protein sequence ID" value="MCQ8106072.1"/>
    <property type="molecule type" value="Genomic_DNA"/>
</dbReference>
<evidence type="ECO:0000259" key="1">
    <source>
        <dbReference type="PROSITE" id="PS51746"/>
    </source>
</evidence>
<evidence type="ECO:0000313" key="2">
    <source>
        <dbReference type="EMBL" id="MCQ8106072.1"/>
    </source>
</evidence>
<comment type="caution">
    <text evidence="2">The sequence shown here is derived from an EMBL/GenBank/DDBJ whole genome shotgun (WGS) entry which is preliminary data.</text>
</comment>
<reference evidence="2 3" key="1">
    <citation type="submission" date="2022-07" db="EMBL/GenBank/DDBJ databases">
        <title>Methylomonas rivi sp. nov., Methylomonas rosea sp. nov., Methylomonas aureus sp. nov. and Methylomonas subterranea sp. nov., four novel methanotrophs isolated from a freshwater creek and the deep terrestrial subsurface.</title>
        <authorList>
            <person name="Abin C."/>
            <person name="Sankaranarayanan K."/>
            <person name="Garner C."/>
            <person name="Sindelar R."/>
            <person name="Kotary K."/>
            <person name="Garner R."/>
            <person name="Barclay S."/>
            <person name="Lawson P."/>
            <person name="Krumholz L."/>
        </authorList>
    </citation>
    <scope>NUCLEOTIDE SEQUENCE [LARGE SCALE GENOMIC DNA]</scope>
    <source>
        <strain evidence="2 3">SURF-2</strain>
    </source>
</reference>
<accession>A0ABT1TKS1</accession>
<dbReference type="SMART" id="SM00331">
    <property type="entry name" value="PP2C_SIG"/>
    <property type="match status" value="1"/>
</dbReference>
<evidence type="ECO:0000313" key="3">
    <source>
        <dbReference type="Proteomes" id="UP001524499"/>
    </source>
</evidence>
<proteinExistence type="predicted"/>
<dbReference type="Pfam" id="PF13672">
    <property type="entry name" value="PP2C_2"/>
    <property type="match status" value="1"/>
</dbReference>
<organism evidence="2 3">
    <name type="scientific">Methylomonas subterranea</name>
    <dbReference type="NCBI Taxonomy" id="2952225"/>
    <lineage>
        <taxon>Bacteria</taxon>
        <taxon>Pseudomonadati</taxon>
        <taxon>Pseudomonadota</taxon>
        <taxon>Gammaproteobacteria</taxon>
        <taxon>Methylococcales</taxon>
        <taxon>Methylococcaceae</taxon>
        <taxon>Methylomonas</taxon>
    </lineage>
</organism>
<gene>
    <name evidence="2" type="ORF">NP590_18325</name>
</gene>
<dbReference type="InterPro" id="IPR001932">
    <property type="entry name" value="PPM-type_phosphatase-like_dom"/>
</dbReference>
<dbReference type="Gene3D" id="3.60.40.10">
    <property type="entry name" value="PPM-type phosphatase domain"/>
    <property type="match status" value="1"/>
</dbReference>
<protein>
    <submittedName>
        <fullName evidence="2">Protein phosphatase 2C domain-containing protein</fullName>
    </submittedName>
</protein>
<dbReference type="Proteomes" id="UP001524499">
    <property type="component" value="Unassembled WGS sequence"/>
</dbReference>
<dbReference type="SMART" id="SM00332">
    <property type="entry name" value="PP2Cc"/>
    <property type="match status" value="1"/>
</dbReference>
<sequence>MLKFLKKRLGEPASLIFDTASLTGLGGRLNQEDALAYCSINPQAACWIVADGVGGQEAGEVASQLAVTTILREFRANPRCSGKNMGQLLEAAHRAVFSARLSRPASKHMATTAAVLIVDHHRAVWGHVGDSRLYHFRDGKLLQRTSDQSLINMMLECGALSEDDMADYPQRNVILHALGQDNTPQYRINGPVAIQAGDGFLLCTDGVWELMSDRELLETWQARHSAAAWLAEMQERLEPRVADKNSSGKPADNYSALLVKVFPYPEP</sequence>
<feature type="domain" description="PPM-type phosphatase" evidence="1">
    <location>
        <begin position="16"/>
        <end position="261"/>
    </location>
</feature>